<feature type="binding site" evidence="7">
    <location>
        <position position="322"/>
    </location>
    <ligand>
        <name>N-formimidoyl-L-glutamate</name>
        <dbReference type="ChEBI" id="CHEBI:58928"/>
    </ligand>
</feature>
<comment type="subcellular location">
    <subcellularLocation>
        <location evidence="7">Cytoplasm</location>
    </subcellularLocation>
</comment>
<name>A0ABP9LL16_9GAMM</name>
<feature type="binding site" evidence="7">
    <location>
        <position position="320"/>
    </location>
    <ligand>
        <name>Fe(3+)</name>
        <dbReference type="ChEBI" id="CHEBI:29034"/>
    </ligand>
</feature>
<feature type="binding site" evidence="7">
    <location>
        <position position="77"/>
    </location>
    <ligand>
        <name>Fe(3+)</name>
        <dbReference type="ChEBI" id="CHEBI:29034"/>
    </ligand>
</feature>
<keyword evidence="5 7" id="KW-0862">Zinc</keyword>
<feature type="binding site" evidence="7">
    <location>
        <position position="79"/>
    </location>
    <ligand>
        <name>Zn(2+)</name>
        <dbReference type="ChEBI" id="CHEBI:29105"/>
    </ligand>
</feature>
<dbReference type="Proteomes" id="UP001501083">
    <property type="component" value="Unassembled WGS sequence"/>
</dbReference>
<dbReference type="EMBL" id="BAABKY010000004">
    <property type="protein sequence ID" value="GAA5080666.1"/>
    <property type="molecule type" value="Genomic_DNA"/>
</dbReference>
<keyword evidence="2 7" id="KW-0479">Metal-binding</keyword>
<dbReference type="Pfam" id="PF01979">
    <property type="entry name" value="Amidohydro_1"/>
    <property type="match status" value="1"/>
</dbReference>
<dbReference type="Gene3D" id="2.30.40.10">
    <property type="entry name" value="Urease, subunit C, domain 1"/>
    <property type="match status" value="1"/>
</dbReference>
<feature type="domain" description="Amidohydrolase-related" evidence="8">
    <location>
        <begin position="68"/>
        <end position="380"/>
    </location>
</feature>
<feature type="binding site" evidence="7">
    <location>
        <position position="245"/>
    </location>
    <ligand>
        <name>Fe(3+)</name>
        <dbReference type="ChEBI" id="CHEBI:29034"/>
    </ligand>
</feature>
<dbReference type="EC" id="3.5.2.7" evidence="1 7"/>
<evidence type="ECO:0000256" key="1">
    <source>
        <dbReference type="ARBA" id="ARBA00012864"/>
    </source>
</evidence>
<evidence type="ECO:0000256" key="7">
    <source>
        <dbReference type="HAMAP-Rule" id="MF_00372"/>
    </source>
</evidence>
<feature type="binding site" evidence="7">
    <location>
        <position position="149"/>
    </location>
    <ligand>
        <name>N-formimidoyl-L-glutamate</name>
        <dbReference type="ChEBI" id="CHEBI:58928"/>
    </ligand>
</feature>
<feature type="binding site" evidence="7">
    <location>
        <position position="324"/>
    </location>
    <ligand>
        <name>N-formimidoyl-L-glutamate</name>
        <dbReference type="ChEBI" id="CHEBI:58928"/>
    </ligand>
</feature>
<comment type="caution">
    <text evidence="9">The sequence shown here is derived from an EMBL/GenBank/DDBJ whole genome shotgun (WGS) entry which is preliminary data.</text>
</comment>
<feature type="binding site" evidence="7">
    <location>
        <position position="149"/>
    </location>
    <ligand>
        <name>4-imidazolone-5-propanoate</name>
        <dbReference type="ChEBI" id="CHEBI:77893"/>
    </ligand>
</feature>
<comment type="catalytic activity">
    <reaction evidence="7">
        <text>4-imidazolone-5-propanoate + H2O = N-formimidoyl-L-glutamate</text>
        <dbReference type="Rhea" id="RHEA:23660"/>
        <dbReference type="ChEBI" id="CHEBI:15377"/>
        <dbReference type="ChEBI" id="CHEBI:58928"/>
        <dbReference type="ChEBI" id="CHEBI:77893"/>
        <dbReference type="EC" id="3.5.2.7"/>
    </reaction>
</comment>
<dbReference type="InterPro" id="IPR032466">
    <property type="entry name" value="Metal_Hydrolase"/>
</dbReference>
<dbReference type="SUPFAM" id="SSF51556">
    <property type="entry name" value="Metallo-dependent hydrolases"/>
    <property type="match status" value="1"/>
</dbReference>
<dbReference type="CDD" id="cd01296">
    <property type="entry name" value="Imidazolone-5PH"/>
    <property type="match status" value="1"/>
</dbReference>
<keyword evidence="4 7" id="KW-0369">Histidine metabolism</keyword>
<evidence type="ECO:0000256" key="3">
    <source>
        <dbReference type="ARBA" id="ARBA00022801"/>
    </source>
</evidence>
<feature type="binding site" evidence="7">
    <location>
        <position position="79"/>
    </location>
    <ligand>
        <name>Fe(3+)</name>
        <dbReference type="ChEBI" id="CHEBI:29034"/>
    </ligand>
</feature>
<evidence type="ECO:0000313" key="10">
    <source>
        <dbReference type="Proteomes" id="UP001501083"/>
    </source>
</evidence>
<keyword evidence="10" id="KW-1185">Reference proteome</keyword>
<sequence>MTSSTHPAWDGLILGASLATLDAPQGYGEIRDGVLAWKDDRLTFVGSRADLPGTPQKLAREVIEAHGWITPGLVDCHTHLVFAGDRAREFEMRLGGASYEEIARAGGGILSTVRATRAADEGELLRQSLPRAHALIADGVTTLEIKSGYGLDFDNERKMLRVARRLEQLGISVRTTYLAAHALPPEFAGRSDEYIDAAIEWLPRLHVEGLVDAVDAFCEGIGFSPAQTRRMFEAARALGLPVKLHADQLSDLGGAALAAAFDGLSADHVEYTSEDSARAMAEHGTVAVLLPGAFHVLRETRLPPLDAFRQHGVPMALATDCNPGTSPLQSLRQAMQLACTHFRLTPEEALRGATVHAARALGLEDRGVLRVGARADFVQWHIGHPAELCYWLGGRLAHAVHAGGHRVV</sequence>
<feature type="binding site" evidence="7">
    <location>
        <position position="320"/>
    </location>
    <ligand>
        <name>Zn(2+)</name>
        <dbReference type="ChEBI" id="CHEBI:29105"/>
    </ligand>
</feature>
<feature type="binding site" evidence="7">
    <location>
        <position position="86"/>
    </location>
    <ligand>
        <name>4-imidazolone-5-propanoate</name>
        <dbReference type="ChEBI" id="CHEBI:77893"/>
    </ligand>
</feature>
<feature type="binding site" evidence="7">
    <location>
        <position position="248"/>
    </location>
    <ligand>
        <name>4-imidazolone-5-propanoate</name>
        <dbReference type="ChEBI" id="CHEBI:77893"/>
    </ligand>
</feature>
<feature type="binding site" evidence="7">
    <location>
        <position position="245"/>
    </location>
    <ligand>
        <name>Zn(2+)</name>
        <dbReference type="ChEBI" id="CHEBI:29105"/>
    </ligand>
</feature>
<accession>A0ABP9LL16</accession>
<dbReference type="InterPro" id="IPR011059">
    <property type="entry name" value="Metal-dep_hydrolase_composite"/>
</dbReference>
<dbReference type="InterPro" id="IPR006680">
    <property type="entry name" value="Amidohydro-rel"/>
</dbReference>
<keyword evidence="6 7" id="KW-0408">Iron</keyword>
<dbReference type="SUPFAM" id="SSF51338">
    <property type="entry name" value="Composite domain of metallo-dependent hydrolases"/>
    <property type="match status" value="1"/>
</dbReference>
<evidence type="ECO:0000256" key="5">
    <source>
        <dbReference type="ARBA" id="ARBA00022833"/>
    </source>
</evidence>
<keyword evidence="7" id="KW-0963">Cytoplasm</keyword>
<comment type="function">
    <text evidence="7">Catalyzes the hydrolytic cleavage of the carbon-nitrogen bond in imidazolone-5-propanoate to yield N-formimidoyl-L-glutamate. It is the third step in the universal histidine degradation pathway.</text>
</comment>
<comment type="pathway">
    <text evidence="7">Amino-acid degradation; L-histidine degradation into L-glutamate; N-formimidoyl-L-glutamate from L-histidine: step 3/3.</text>
</comment>
<reference evidence="10" key="1">
    <citation type="journal article" date="2019" name="Int. J. Syst. Evol. Microbiol.">
        <title>The Global Catalogue of Microorganisms (GCM) 10K type strain sequencing project: providing services to taxonomists for standard genome sequencing and annotation.</title>
        <authorList>
            <consortium name="The Broad Institute Genomics Platform"/>
            <consortium name="The Broad Institute Genome Sequencing Center for Infectious Disease"/>
            <person name="Wu L."/>
            <person name="Ma J."/>
        </authorList>
    </citation>
    <scope>NUCLEOTIDE SEQUENCE [LARGE SCALE GENOMIC DNA]</scope>
    <source>
        <strain evidence="10">JCM 19212</strain>
    </source>
</reference>
<protein>
    <recommendedName>
        <fullName evidence="1 7">Imidazolonepropionase</fullName>
        <ecNumber evidence="1 7">3.5.2.7</ecNumber>
    </recommendedName>
    <alternativeName>
        <fullName evidence="7">Imidazolone-5-propionate hydrolase</fullName>
    </alternativeName>
</protein>
<organism evidence="9 10">
    <name type="scientific">Lysobacter panacisoli</name>
    <dbReference type="NCBI Taxonomy" id="1255263"/>
    <lineage>
        <taxon>Bacteria</taxon>
        <taxon>Pseudomonadati</taxon>
        <taxon>Pseudomonadota</taxon>
        <taxon>Gammaproteobacteria</taxon>
        <taxon>Lysobacterales</taxon>
        <taxon>Lysobacteraceae</taxon>
        <taxon>Lysobacter</taxon>
    </lineage>
</organism>
<feature type="binding site" evidence="7">
    <location>
        <position position="181"/>
    </location>
    <ligand>
        <name>4-imidazolone-5-propanoate</name>
        <dbReference type="ChEBI" id="CHEBI:77893"/>
    </ligand>
</feature>
<dbReference type="PANTHER" id="PTHR42752">
    <property type="entry name" value="IMIDAZOLONEPROPIONASE"/>
    <property type="match status" value="1"/>
</dbReference>
<evidence type="ECO:0000256" key="2">
    <source>
        <dbReference type="ARBA" id="ARBA00022723"/>
    </source>
</evidence>
<proteinExistence type="inferred from homology"/>
<evidence type="ECO:0000259" key="8">
    <source>
        <dbReference type="Pfam" id="PF01979"/>
    </source>
</evidence>
<comment type="cofactor">
    <cofactor evidence="7">
        <name>Zn(2+)</name>
        <dbReference type="ChEBI" id="CHEBI:29105"/>
    </cofactor>
    <cofactor evidence="7">
        <name>Fe(3+)</name>
        <dbReference type="ChEBI" id="CHEBI:29034"/>
    </cofactor>
    <text evidence="7">Binds 1 zinc or iron ion per subunit.</text>
</comment>
<evidence type="ECO:0000256" key="6">
    <source>
        <dbReference type="ARBA" id="ARBA00023004"/>
    </source>
</evidence>
<evidence type="ECO:0000256" key="4">
    <source>
        <dbReference type="ARBA" id="ARBA00022808"/>
    </source>
</evidence>
<evidence type="ECO:0000313" key="9">
    <source>
        <dbReference type="EMBL" id="GAA5080666.1"/>
    </source>
</evidence>
<dbReference type="RefSeq" id="WP_158982268.1">
    <property type="nucleotide sequence ID" value="NZ_BAABKY010000004.1"/>
</dbReference>
<feature type="binding site" evidence="7">
    <location>
        <position position="325"/>
    </location>
    <ligand>
        <name>4-imidazolone-5-propanoate</name>
        <dbReference type="ChEBI" id="CHEBI:77893"/>
    </ligand>
</feature>
<dbReference type="InterPro" id="IPR005920">
    <property type="entry name" value="HutI"/>
</dbReference>
<comment type="similarity">
    <text evidence="7">Belongs to the metallo-dependent hydrolases superfamily. HutI family.</text>
</comment>
<feature type="binding site" evidence="7">
    <location>
        <position position="77"/>
    </location>
    <ligand>
        <name>Zn(2+)</name>
        <dbReference type="ChEBI" id="CHEBI:29105"/>
    </ligand>
</feature>
<keyword evidence="3 7" id="KW-0378">Hydrolase</keyword>
<dbReference type="PANTHER" id="PTHR42752:SF1">
    <property type="entry name" value="IMIDAZOLONEPROPIONASE-RELATED"/>
    <property type="match status" value="1"/>
</dbReference>
<gene>
    <name evidence="7 9" type="primary">hutI</name>
    <name evidence="9" type="ORF">GCM10025759_30200</name>
</gene>
<dbReference type="HAMAP" id="MF_00372">
    <property type="entry name" value="HutI"/>
    <property type="match status" value="1"/>
</dbReference>
<dbReference type="NCBIfam" id="TIGR01224">
    <property type="entry name" value="hutI"/>
    <property type="match status" value="1"/>
</dbReference>
<dbReference type="Gene3D" id="3.20.20.140">
    <property type="entry name" value="Metal-dependent hydrolases"/>
    <property type="match status" value="1"/>
</dbReference>